<evidence type="ECO:0000256" key="27">
    <source>
        <dbReference type="ARBA" id="ARBA00078221"/>
    </source>
</evidence>
<keyword evidence="10" id="KW-0945">Host-virus interaction</keyword>
<dbReference type="OrthoDB" id="27563at2759"/>
<keyword evidence="30" id="KW-1185">Reference proteome</keyword>
<evidence type="ECO:0000256" key="6">
    <source>
        <dbReference type="ARBA" id="ARBA00022490"/>
    </source>
</evidence>
<comment type="catalytic activity">
    <reaction evidence="24">
        <text>L-seryl-[protein] + ATP = O-phospho-L-seryl-[protein] + ADP + H(+)</text>
        <dbReference type="Rhea" id="RHEA:17989"/>
        <dbReference type="Rhea" id="RHEA-COMP:9863"/>
        <dbReference type="Rhea" id="RHEA-COMP:11604"/>
        <dbReference type="ChEBI" id="CHEBI:15378"/>
        <dbReference type="ChEBI" id="CHEBI:29999"/>
        <dbReference type="ChEBI" id="CHEBI:30616"/>
        <dbReference type="ChEBI" id="CHEBI:83421"/>
        <dbReference type="ChEBI" id="CHEBI:456216"/>
        <dbReference type="EC" id="2.7.11.1"/>
    </reaction>
</comment>
<evidence type="ECO:0000256" key="17">
    <source>
        <dbReference type="ARBA" id="ARBA00022853"/>
    </source>
</evidence>
<evidence type="ECO:0000256" key="4">
    <source>
        <dbReference type="ARBA" id="ARBA00008845"/>
    </source>
</evidence>
<keyword evidence="16" id="KW-0067">ATP-binding</keyword>
<evidence type="ECO:0000256" key="10">
    <source>
        <dbReference type="ARBA" id="ARBA00022581"/>
    </source>
</evidence>
<evidence type="ECO:0000256" key="24">
    <source>
        <dbReference type="ARBA" id="ARBA00048679"/>
    </source>
</evidence>
<feature type="region of interest" description="Disordered" evidence="28">
    <location>
        <begin position="208"/>
        <end position="259"/>
    </location>
</feature>
<keyword evidence="18" id="KW-0007">Acetylation</keyword>
<dbReference type="STRING" id="6573.A0A210Q9A5"/>
<name>A0A210Q9A5_MIZYE</name>
<comment type="catalytic activity">
    <reaction evidence="23">
        <text>L-threonyl-[protein] + ATP = O-phospho-L-threonyl-[protein] + ADP + H(+)</text>
        <dbReference type="Rhea" id="RHEA:46608"/>
        <dbReference type="Rhea" id="RHEA-COMP:11060"/>
        <dbReference type="Rhea" id="RHEA-COMP:11605"/>
        <dbReference type="ChEBI" id="CHEBI:15378"/>
        <dbReference type="ChEBI" id="CHEBI:30013"/>
        <dbReference type="ChEBI" id="CHEBI:30616"/>
        <dbReference type="ChEBI" id="CHEBI:61977"/>
        <dbReference type="ChEBI" id="CHEBI:456216"/>
        <dbReference type="EC" id="2.7.11.1"/>
    </reaction>
</comment>
<keyword evidence="6" id="KW-0963">Cytoplasm</keyword>
<keyword evidence="8" id="KW-0597">Phosphoprotein</keyword>
<organism evidence="29 30">
    <name type="scientific">Mizuhopecten yessoensis</name>
    <name type="common">Japanese scallop</name>
    <name type="synonym">Patinopecten yessoensis</name>
    <dbReference type="NCBI Taxonomy" id="6573"/>
    <lineage>
        <taxon>Eukaryota</taxon>
        <taxon>Metazoa</taxon>
        <taxon>Spiralia</taxon>
        <taxon>Lophotrochozoa</taxon>
        <taxon>Mollusca</taxon>
        <taxon>Bivalvia</taxon>
        <taxon>Autobranchia</taxon>
        <taxon>Pteriomorphia</taxon>
        <taxon>Pectinida</taxon>
        <taxon>Pectinoidea</taxon>
        <taxon>Pectinidae</taxon>
        <taxon>Mizuhopecten</taxon>
    </lineage>
</organism>
<dbReference type="FunFam" id="2.130.10.10:FF:000055">
    <property type="entry name" value="DDB1 and CUL4-associated factor 1"/>
    <property type="match status" value="1"/>
</dbReference>
<feature type="compositionally biased region" description="Polar residues" evidence="28">
    <location>
        <begin position="272"/>
        <end position="285"/>
    </location>
</feature>
<feature type="region of interest" description="Disordered" evidence="28">
    <location>
        <begin position="272"/>
        <end position="341"/>
    </location>
</feature>
<comment type="subunit">
    <text evidence="25">Component of the DCX (DDB1-CUL4-X-box) E3 ubiquitin-protein ligase complex, named CUL4A-RBX1-DDB1-DCAF1/VPRBP complex. Interacts with DDB1; the interaction is direct. Also forms a ternary complex with DDA1 and DDB1. Interacts with NF2 (via FERM domain). Component of the EDVP complex, a E3 ligase complex containing DYRK2, EDD/UBR5, DDB1 and DCAF1. Interacts with DYRK2; the interaction is direct. Interacts with RAG1; the interaction is direct. Interacts with LLGL1 and LLGL2. Interacts with histone H3. Interacts with ESR1 and LATS1; probably recruited by LATS1 to promote ESR1 ubiquitination and ubiquitin-mediated proteasomal degradation. Directly interacts with TET1, TET2 and TET3 (via C-terminus). Interacts with CEP78; promoting DCAF1 localization to centrosomes.</text>
</comment>
<feature type="compositionally biased region" description="Acidic residues" evidence="28">
    <location>
        <begin position="1514"/>
        <end position="1580"/>
    </location>
</feature>
<feature type="compositionally biased region" description="Polar residues" evidence="28">
    <location>
        <begin position="298"/>
        <end position="315"/>
    </location>
</feature>
<dbReference type="Proteomes" id="UP000242188">
    <property type="component" value="Unassembled WGS sequence"/>
</dbReference>
<gene>
    <name evidence="29" type="ORF">KP79_PYT11282</name>
</gene>
<dbReference type="PROSITE" id="PS50896">
    <property type="entry name" value="LISH"/>
    <property type="match status" value="1"/>
</dbReference>
<dbReference type="EC" id="2.7.11.1" evidence="5"/>
<keyword evidence="20" id="KW-0804">Transcription</keyword>
<dbReference type="GO" id="GO:0006325">
    <property type="term" value="P:chromatin organization"/>
    <property type="evidence" value="ECO:0007669"/>
    <property type="project" value="UniProtKB-KW"/>
</dbReference>
<keyword evidence="11" id="KW-0808">Transferase</keyword>
<dbReference type="GO" id="GO:0004674">
    <property type="term" value="F:protein serine/threonine kinase activity"/>
    <property type="evidence" value="ECO:0007669"/>
    <property type="project" value="UniProtKB-KW"/>
</dbReference>
<evidence type="ECO:0000256" key="21">
    <source>
        <dbReference type="ARBA" id="ARBA00023212"/>
    </source>
</evidence>
<evidence type="ECO:0000256" key="14">
    <source>
        <dbReference type="ARBA" id="ARBA00022777"/>
    </source>
</evidence>
<proteinExistence type="inferred from homology"/>
<evidence type="ECO:0000256" key="25">
    <source>
        <dbReference type="ARBA" id="ARBA00063313"/>
    </source>
</evidence>
<dbReference type="InterPro" id="IPR033270">
    <property type="entry name" value="VPRBP/DCAF1"/>
</dbReference>
<keyword evidence="12" id="KW-0677">Repeat</keyword>
<evidence type="ECO:0000313" key="30">
    <source>
        <dbReference type="Proteomes" id="UP000242188"/>
    </source>
</evidence>
<keyword evidence="17" id="KW-0156">Chromatin regulator</keyword>
<accession>A0A210Q9A5</accession>
<feature type="compositionally biased region" description="Basic and acidic residues" evidence="28">
    <location>
        <begin position="208"/>
        <end position="221"/>
    </location>
</feature>
<dbReference type="SUPFAM" id="SSF48371">
    <property type="entry name" value="ARM repeat"/>
    <property type="match status" value="1"/>
</dbReference>
<dbReference type="SMART" id="SM00667">
    <property type="entry name" value="LisH"/>
    <property type="match status" value="1"/>
</dbReference>
<dbReference type="GO" id="GO:0005634">
    <property type="term" value="C:nucleus"/>
    <property type="evidence" value="ECO:0007669"/>
    <property type="project" value="UniProtKB-SubCell"/>
</dbReference>
<feature type="region of interest" description="Disordered" evidence="28">
    <location>
        <begin position="1512"/>
        <end position="1580"/>
    </location>
</feature>
<feature type="compositionally biased region" description="Low complexity" evidence="28">
    <location>
        <begin position="222"/>
        <end position="235"/>
    </location>
</feature>
<evidence type="ECO:0000256" key="2">
    <source>
        <dbReference type="ARBA" id="ARBA00004300"/>
    </source>
</evidence>
<dbReference type="GO" id="GO:0080008">
    <property type="term" value="C:Cul4-RING E3 ubiquitin ligase complex"/>
    <property type="evidence" value="ECO:0007669"/>
    <property type="project" value="TreeGrafter"/>
</dbReference>
<evidence type="ECO:0000256" key="1">
    <source>
        <dbReference type="ARBA" id="ARBA00004123"/>
    </source>
</evidence>
<evidence type="ECO:0000256" key="22">
    <source>
        <dbReference type="ARBA" id="ARBA00023242"/>
    </source>
</evidence>
<dbReference type="PANTHER" id="PTHR13129">
    <property type="entry name" value="VPRBP PROTEIN-RELATED"/>
    <property type="match status" value="1"/>
</dbReference>
<dbReference type="PANTHER" id="PTHR13129:SF4">
    <property type="entry name" value="DDB1- AND CUL4-ASSOCIATED FACTOR 1"/>
    <property type="match status" value="1"/>
</dbReference>
<keyword evidence="7" id="KW-0723">Serine/threonine-protein kinase</keyword>
<dbReference type="GO" id="GO:0005813">
    <property type="term" value="C:centrosome"/>
    <property type="evidence" value="ECO:0007669"/>
    <property type="project" value="UniProtKB-SubCell"/>
</dbReference>
<evidence type="ECO:0000256" key="7">
    <source>
        <dbReference type="ARBA" id="ARBA00022527"/>
    </source>
</evidence>
<evidence type="ECO:0000256" key="20">
    <source>
        <dbReference type="ARBA" id="ARBA00023163"/>
    </source>
</evidence>
<protein>
    <recommendedName>
        <fullName evidence="26">DDB1- and CUL4-associated factor 1</fullName>
        <ecNumber evidence="5">2.7.11.1</ecNumber>
    </recommendedName>
    <alternativeName>
        <fullName evidence="27">Serine/threonine-protein kinase VPRBP</fullName>
    </alternativeName>
</protein>
<keyword evidence="22" id="KW-0539">Nucleus</keyword>
<keyword evidence="14" id="KW-0418">Kinase</keyword>
<sequence length="1587" mass="177809">MAALDSMAELTGLLEQWGREQTTATSPIHILARISELMEKETESYYKMDPDPFDDRHPGRANPTCALGHLMKALFKNEDFMNKLVSQYLMSSRDQQYDLQAAACRLLLALLPGLEPSIVFQETEGLVRKLLHWAETSEDPLRSYAIGVLAGAMEIHDVAANFKDVNSGHKLVSLMLRRLHDLKAQMEQENMEQTGKSDDNQRFFSMFDAHKSDRTPDKTDRGSTSGKKTGSPGKSVCDTPNTSDSHCSGGLASTPVSSDRRDLNTLLKFVDSSTPVKHSSDSSCGEQDLDIPVKPSDISKQVKSSNDNSCGQQDLNIPVRPTGSCSPVKPPSSSIQTQQDDLKFVKPNCQSTEKYCVKESSSPEKISTTEPQDGRDGSPGKAGNKRSYRQMAMKRALSPSYYSEEIYRFKRSRTREDSVGEFSNSSWAEMEPYVIGTFCLSPLSTAMKQRLILQYLTPMGEYQELISAAFEHNAVDLIFYYIDLKCNKDIRLAFEALKYLATLMCHKKFAIEFLQMSGLQRLLSVYRPSIAATGVSLCVYYLSYFEDVLERVCLLPEHVLSHLVSYTLWLMECSHDSSRCHAAMFFGMAFPFRVILDLFDQKDGLRRLFNVVSTLEILNVENRRDSLNEDQIFTMRQSARHVSLAMKRYFEAHLAHKVDEIRRSHARNDGGSPVQENPAYKAIKLSPELVQENVELMMELMPVRVHWAPEATFHKLGGLQLLSQLIAMAPSWNNYPGKPEMIRNALDVIHVCTVTPKSQLALLDSVPMPENHQTPAISVLIGLAEGEVLSDPDVQKSALNVIINCVCGPVERLGGGVGRYMGTGAKKKINLKMGEDVLSRMWNGVRVNNGIMVLLKLLTIKTPITDADCLRALACKALVGLSRSETVRQIIGKLPLFNNGQLQMLMKEPVLQDMRQEFVKFCKYANNLLERVSGKHSNANFDASLDDIRRADIVAQTKIIFQERELLQLMYSHLLSQGLYEAASALQKEASLPLCSTIPQLHPTSPHFFSTPHHTPKLGRQICPLPSSQSASSSHVNQPIMVNTSHSQMENGATPGTSAAGSSGHIRFTIGKPAHPSPSNITHSKMQPTRCRFNREKEGGLGSPALRNRGALGKTGGEFEMTLDKIVTEYLRKQHALCRNPVATCPQMSLFQPHRCPEPRGKRSAPANFTSRFFNSQIQPRYGGLEGASANHKFIYSRFRPFKTFKDGDDNFGFTCCAFAPTQQHLILGTYTGDLKLFNVVSDEEPVSFSAHTSPITKCQPSRDGGLVLTSFEVEWENMHGSSLWSYGDVLDSKYSFEDYYVEFSKHIEDRIIGTRDGTAHIYDVATGRQLLKLYDANLANNYQLNRATFNPTDDMVLNDGVLWDVRSGKPIHKFDKFNQFVSGVFHPMGLEIIINSEVWDMRTYHLLHTVPSLDQCQIHFNHNGNIMYAIQIDQEQDAAEEKVRSPYGSTFRTFDAKDYSSIATVDVKSGTISDLCSDRADCFLAVVENQDFSETGTKESVCKLYEIGKLRDADDDQPEEEEEDDGLEDDDDDEDDILNMDSLDDSNDSFEIDGDDDDDDDDDEELSISDIDDDDDLDDDILFQLV</sequence>
<dbReference type="GO" id="GO:0005524">
    <property type="term" value="F:ATP binding"/>
    <property type="evidence" value="ECO:0007669"/>
    <property type="project" value="UniProtKB-KW"/>
</dbReference>
<keyword evidence="15" id="KW-0833">Ubl conjugation pathway</keyword>
<evidence type="ECO:0000256" key="13">
    <source>
        <dbReference type="ARBA" id="ARBA00022741"/>
    </source>
</evidence>
<evidence type="ECO:0000256" key="9">
    <source>
        <dbReference type="ARBA" id="ARBA00022574"/>
    </source>
</evidence>
<keyword evidence="13" id="KW-0547">Nucleotide-binding</keyword>
<evidence type="ECO:0000256" key="3">
    <source>
        <dbReference type="ARBA" id="ARBA00004906"/>
    </source>
</evidence>
<evidence type="ECO:0000256" key="8">
    <source>
        <dbReference type="ARBA" id="ARBA00022553"/>
    </source>
</evidence>
<keyword evidence="21" id="KW-0206">Cytoskeleton</keyword>
<dbReference type="EMBL" id="NEDP02004538">
    <property type="protein sequence ID" value="OWF45259.1"/>
    <property type="molecule type" value="Genomic_DNA"/>
</dbReference>
<dbReference type="UniPathway" id="UPA00143"/>
<dbReference type="Gene3D" id="2.130.10.10">
    <property type="entry name" value="YVTN repeat-like/Quinoprotein amine dehydrogenase"/>
    <property type="match status" value="1"/>
</dbReference>
<reference evidence="29 30" key="1">
    <citation type="journal article" date="2017" name="Nat. Ecol. Evol.">
        <title>Scallop genome provides insights into evolution of bilaterian karyotype and development.</title>
        <authorList>
            <person name="Wang S."/>
            <person name="Zhang J."/>
            <person name="Jiao W."/>
            <person name="Li J."/>
            <person name="Xun X."/>
            <person name="Sun Y."/>
            <person name="Guo X."/>
            <person name="Huan P."/>
            <person name="Dong B."/>
            <person name="Zhang L."/>
            <person name="Hu X."/>
            <person name="Sun X."/>
            <person name="Wang J."/>
            <person name="Zhao C."/>
            <person name="Wang Y."/>
            <person name="Wang D."/>
            <person name="Huang X."/>
            <person name="Wang R."/>
            <person name="Lv J."/>
            <person name="Li Y."/>
            <person name="Zhang Z."/>
            <person name="Liu B."/>
            <person name="Lu W."/>
            <person name="Hui Y."/>
            <person name="Liang J."/>
            <person name="Zhou Z."/>
            <person name="Hou R."/>
            <person name="Li X."/>
            <person name="Liu Y."/>
            <person name="Li H."/>
            <person name="Ning X."/>
            <person name="Lin Y."/>
            <person name="Zhao L."/>
            <person name="Xing Q."/>
            <person name="Dou J."/>
            <person name="Li Y."/>
            <person name="Mao J."/>
            <person name="Guo H."/>
            <person name="Dou H."/>
            <person name="Li T."/>
            <person name="Mu C."/>
            <person name="Jiang W."/>
            <person name="Fu Q."/>
            <person name="Fu X."/>
            <person name="Miao Y."/>
            <person name="Liu J."/>
            <person name="Yu Q."/>
            <person name="Li R."/>
            <person name="Liao H."/>
            <person name="Li X."/>
            <person name="Kong Y."/>
            <person name="Jiang Z."/>
            <person name="Chourrout D."/>
            <person name="Li R."/>
            <person name="Bao Z."/>
        </authorList>
    </citation>
    <scope>NUCLEOTIDE SEQUENCE [LARGE SCALE GENOMIC DNA]</scope>
    <source>
        <strain evidence="29 30">PY_sf001</strain>
    </source>
</reference>
<dbReference type="GO" id="GO:0016567">
    <property type="term" value="P:protein ubiquitination"/>
    <property type="evidence" value="ECO:0007669"/>
    <property type="project" value="UniProtKB-UniPathway"/>
</dbReference>
<dbReference type="InterPro" id="IPR015943">
    <property type="entry name" value="WD40/YVTN_repeat-like_dom_sf"/>
</dbReference>
<evidence type="ECO:0000256" key="11">
    <source>
        <dbReference type="ARBA" id="ARBA00022679"/>
    </source>
</evidence>
<keyword evidence="9" id="KW-0853">WD repeat</keyword>
<evidence type="ECO:0000256" key="19">
    <source>
        <dbReference type="ARBA" id="ARBA00023015"/>
    </source>
</evidence>
<evidence type="ECO:0000256" key="12">
    <source>
        <dbReference type="ARBA" id="ARBA00022737"/>
    </source>
</evidence>
<evidence type="ECO:0000256" key="16">
    <source>
        <dbReference type="ARBA" id="ARBA00022840"/>
    </source>
</evidence>
<dbReference type="SUPFAM" id="SSF50978">
    <property type="entry name" value="WD40 repeat-like"/>
    <property type="match status" value="1"/>
</dbReference>
<evidence type="ECO:0000256" key="15">
    <source>
        <dbReference type="ARBA" id="ARBA00022786"/>
    </source>
</evidence>
<dbReference type="InterPro" id="IPR016024">
    <property type="entry name" value="ARM-type_fold"/>
</dbReference>
<evidence type="ECO:0000256" key="18">
    <source>
        <dbReference type="ARBA" id="ARBA00022990"/>
    </source>
</evidence>
<evidence type="ECO:0000256" key="23">
    <source>
        <dbReference type="ARBA" id="ARBA00047899"/>
    </source>
</evidence>
<evidence type="ECO:0000256" key="5">
    <source>
        <dbReference type="ARBA" id="ARBA00012513"/>
    </source>
</evidence>
<comment type="pathway">
    <text evidence="3">Protein modification; protein ubiquitination.</text>
</comment>
<feature type="region of interest" description="Disordered" evidence="28">
    <location>
        <begin position="356"/>
        <end position="388"/>
    </location>
</feature>
<dbReference type="InterPro" id="IPR006594">
    <property type="entry name" value="LisH"/>
</dbReference>
<comment type="subcellular location">
    <subcellularLocation>
        <location evidence="2">Cytoplasm</location>
        <location evidence="2">Cytoskeleton</location>
        <location evidence="2">Microtubule organizing center</location>
        <location evidence="2">Centrosome</location>
    </subcellularLocation>
    <subcellularLocation>
        <location evidence="1">Nucleus</location>
    </subcellularLocation>
</comment>
<feature type="compositionally biased region" description="Polar residues" evidence="28">
    <location>
        <begin position="356"/>
        <end position="371"/>
    </location>
</feature>
<evidence type="ECO:0000256" key="28">
    <source>
        <dbReference type="SAM" id="MobiDB-lite"/>
    </source>
</evidence>
<evidence type="ECO:0000256" key="26">
    <source>
        <dbReference type="ARBA" id="ARBA00071147"/>
    </source>
</evidence>
<comment type="similarity">
    <text evidence="4">Belongs to the VPRBP/DCAF1 family.</text>
</comment>
<evidence type="ECO:0000313" key="29">
    <source>
        <dbReference type="EMBL" id="OWF45259.1"/>
    </source>
</evidence>
<comment type="caution">
    <text evidence="29">The sequence shown here is derived from an EMBL/GenBank/DDBJ whole genome shotgun (WGS) entry which is preliminary data.</text>
</comment>
<dbReference type="InterPro" id="IPR036322">
    <property type="entry name" value="WD40_repeat_dom_sf"/>
</dbReference>
<keyword evidence="19" id="KW-0805">Transcription regulation</keyword>